<dbReference type="GO" id="GO:0004721">
    <property type="term" value="F:phosphoprotein phosphatase activity"/>
    <property type="evidence" value="ECO:0007669"/>
    <property type="project" value="InterPro"/>
</dbReference>
<evidence type="ECO:0000313" key="3">
    <source>
        <dbReference type="Proteomes" id="UP000199323"/>
    </source>
</evidence>
<dbReference type="AlphaFoldDB" id="A0A1I2JDI4"/>
<protein>
    <submittedName>
        <fullName evidence="2">Protein-tyrosine phosphatase</fullName>
    </submittedName>
</protein>
<dbReference type="OrthoDB" id="1188001at2"/>
<feature type="chain" id="PRO_5039588554" evidence="1">
    <location>
        <begin position="33"/>
        <end position="373"/>
    </location>
</feature>
<proteinExistence type="predicted"/>
<dbReference type="PROSITE" id="PS00383">
    <property type="entry name" value="TYR_PHOSPHATASE_1"/>
    <property type="match status" value="1"/>
</dbReference>
<dbReference type="InterPro" id="IPR016130">
    <property type="entry name" value="Tyr_Pase_AS"/>
</dbReference>
<reference evidence="2 3" key="1">
    <citation type="submission" date="2016-10" db="EMBL/GenBank/DDBJ databases">
        <authorList>
            <person name="de Groot N.N."/>
        </authorList>
    </citation>
    <scope>NUCLEOTIDE SEQUENCE [LARGE SCALE GENOMIC DNA]</scope>
    <source>
        <strain evidence="2 3">CGMCC 4.3510</strain>
    </source>
</reference>
<keyword evidence="1" id="KW-0732">Signal</keyword>
<organism evidence="2 3">
    <name type="scientific">Actinacidiphila alni</name>
    <dbReference type="NCBI Taxonomy" id="380248"/>
    <lineage>
        <taxon>Bacteria</taxon>
        <taxon>Bacillati</taxon>
        <taxon>Actinomycetota</taxon>
        <taxon>Actinomycetes</taxon>
        <taxon>Kitasatosporales</taxon>
        <taxon>Streptomycetaceae</taxon>
        <taxon>Actinacidiphila</taxon>
    </lineage>
</organism>
<name>A0A1I2JDI4_9ACTN</name>
<dbReference type="Gene3D" id="3.90.190.10">
    <property type="entry name" value="Protein tyrosine phosphatase superfamily"/>
    <property type="match status" value="1"/>
</dbReference>
<accession>A0A1I2JDI4</accession>
<evidence type="ECO:0000313" key="2">
    <source>
        <dbReference type="EMBL" id="SFF52148.1"/>
    </source>
</evidence>
<dbReference type="InterPro" id="IPR026893">
    <property type="entry name" value="Tyr/Ser_Pase_IphP-type"/>
</dbReference>
<dbReference type="EMBL" id="FONG01000017">
    <property type="protein sequence ID" value="SFF52148.1"/>
    <property type="molecule type" value="Genomic_DNA"/>
</dbReference>
<dbReference type="Proteomes" id="UP000199323">
    <property type="component" value="Unassembled WGS sequence"/>
</dbReference>
<dbReference type="SUPFAM" id="SSF52799">
    <property type="entry name" value="(Phosphotyrosine protein) phosphatases II"/>
    <property type="match status" value="1"/>
</dbReference>
<evidence type="ECO:0000256" key="1">
    <source>
        <dbReference type="SAM" id="SignalP"/>
    </source>
</evidence>
<gene>
    <name evidence="2" type="ORF">SAMN05216251_11795</name>
</gene>
<feature type="signal peptide" evidence="1">
    <location>
        <begin position="1"/>
        <end position="32"/>
    </location>
</feature>
<dbReference type="InterPro" id="IPR029021">
    <property type="entry name" value="Prot-tyrosine_phosphatase-like"/>
</dbReference>
<keyword evidence="3" id="KW-1185">Reference proteome</keyword>
<sequence>MTTTRFPYEESAVRIPRTVLALATAAVLGATAAGPLAAPATAAPVRAAAQAAVQTSASFTAARATANADGSYLISWASNTSQVTVTAATDAAATTGVTVGTGGGTGSVTVPAGTLPGAARWYFRLTAADGSALTVAERSLGLADAHNFRDAGGYRTTDGHWVRTGVVYRSGKLSALTAAEQQVLTDEGITLDVDLRNAAERSDDPDAIPAGVTYQVADVVSLAHGLKFHKDAAATLVKALAAGLFSGSSDLGQSIGYPFMVNFVGADYAFHDALTAVEHNPGATVFHCTAGKDRTGWTNAVLLTLLGVPRATVEADFLASNTYTGDPEAVELSWLDAAFDEVNAIYGSFDGYLHQGLKLTDADIAALKAKLLV</sequence>
<dbReference type="STRING" id="380248.SAMN05216251_11795"/>
<dbReference type="Pfam" id="PF13350">
    <property type="entry name" value="Y_phosphatase3"/>
    <property type="match status" value="1"/>
</dbReference>